<dbReference type="EMBL" id="SNZV01000006">
    <property type="protein sequence ID" value="TDS12247.1"/>
    <property type="molecule type" value="Genomic_DNA"/>
</dbReference>
<evidence type="ECO:0000313" key="2">
    <source>
        <dbReference type="Proteomes" id="UP000294752"/>
    </source>
</evidence>
<comment type="caution">
    <text evidence="1">The sequence shown here is derived from an EMBL/GenBank/DDBJ whole genome shotgun (WGS) entry which is preliminary data.</text>
</comment>
<dbReference type="AlphaFoldDB" id="A0A4R7CWK3"/>
<keyword evidence="2" id="KW-1185">Reference proteome</keyword>
<organism evidence="1 2">
    <name type="scientific">Sphingobacterium paludis</name>
    <dbReference type="NCBI Taxonomy" id="1476465"/>
    <lineage>
        <taxon>Bacteria</taxon>
        <taxon>Pseudomonadati</taxon>
        <taxon>Bacteroidota</taxon>
        <taxon>Sphingobacteriia</taxon>
        <taxon>Sphingobacteriales</taxon>
        <taxon>Sphingobacteriaceae</taxon>
        <taxon>Sphingobacterium</taxon>
    </lineage>
</organism>
<reference evidence="1 2" key="1">
    <citation type="submission" date="2019-03" db="EMBL/GenBank/DDBJ databases">
        <title>Genomic Encyclopedia of Type Strains, Phase III (KMG-III): the genomes of soil and plant-associated and newly described type strains.</title>
        <authorList>
            <person name="Whitman W."/>
        </authorList>
    </citation>
    <scope>NUCLEOTIDE SEQUENCE [LARGE SCALE GENOMIC DNA]</scope>
    <source>
        <strain evidence="1 2">CGMCC 1.12801</strain>
    </source>
</reference>
<evidence type="ECO:0000313" key="1">
    <source>
        <dbReference type="EMBL" id="TDS12247.1"/>
    </source>
</evidence>
<dbReference type="OrthoDB" id="1524666at2"/>
<dbReference type="Proteomes" id="UP000294752">
    <property type="component" value="Unassembled WGS sequence"/>
</dbReference>
<proteinExistence type="predicted"/>
<gene>
    <name evidence="1" type="ORF">B0I21_106102</name>
</gene>
<dbReference type="RefSeq" id="WP_133640890.1">
    <property type="nucleotide sequence ID" value="NZ_SNZV01000006.1"/>
</dbReference>
<accession>A0A4R7CWK3</accession>
<sequence length="90" mass="10576">MIPFTQHNLGKLEELFADLGYRVRYEKGSFRTGACVLQHTKVIMVNKFSNLEVRIQSLIQLLREMDIDLSSLDDKKREFYKAIRKVEAEL</sequence>
<protein>
    <submittedName>
        <fullName evidence="1">Uncharacterized protein</fullName>
    </submittedName>
</protein>
<name>A0A4R7CWK3_9SPHI</name>